<name>A0A2T0FE15_9ASCO</name>
<evidence type="ECO:0000313" key="2">
    <source>
        <dbReference type="EMBL" id="PRT53205.1"/>
    </source>
</evidence>
<feature type="compositionally biased region" description="Basic residues" evidence="1">
    <location>
        <begin position="182"/>
        <end position="195"/>
    </location>
</feature>
<feature type="compositionally biased region" description="Low complexity" evidence="1">
    <location>
        <begin position="618"/>
        <end position="630"/>
    </location>
</feature>
<gene>
    <name evidence="2" type="ORF">B9G98_00825</name>
</gene>
<feature type="compositionally biased region" description="Polar residues" evidence="1">
    <location>
        <begin position="211"/>
        <end position="230"/>
    </location>
</feature>
<feature type="region of interest" description="Disordered" evidence="1">
    <location>
        <begin position="1"/>
        <end position="30"/>
    </location>
</feature>
<evidence type="ECO:0000313" key="3">
    <source>
        <dbReference type="Proteomes" id="UP000238350"/>
    </source>
</evidence>
<keyword evidence="3" id="KW-1185">Reference proteome</keyword>
<dbReference type="RefSeq" id="XP_024663151.1">
    <property type="nucleotide sequence ID" value="XM_024807383.1"/>
</dbReference>
<dbReference type="EMBL" id="NDIQ01000001">
    <property type="protein sequence ID" value="PRT53205.1"/>
    <property type="molecule type" value="Genomic_DNA"/>
</dbReference>
<feature type="region of interest" description="Disordered" evidence="1">
    <location>
        <begin position="302"/>
        <end position="356"/>
    </location>
</feature>
<proteinExistence type="predicted"/>
<feature type="compositionally biased region" description="Polar residues" evidence="1">
    <location>
        <begin position="323"/>
        <end position="348"/>
    </location>
</feature>
<dbReference type="GeneID" id="36514574"/>
<dbReference type="Proteomes" id="UP000238350">
    <property type="component" value="Unassembled WGS sequence"/>
</dbReference>
<evidence type="ECO:0000256" key="1">
    <source>
        <dbReference type="SAM" id="MobiDB-lite"/>
    </source>
</evidence>
<sequence>MSTAGSFSQIPLPSKQQQGPGHRIGVAPPNLAGDPAFHYGGGIHNFDNVPSELVNTQLLIDNEAMDQTDADFQFIFDYEDEGAMQMEGMNWPLTPPLTLNPPPTIPAAGSVNGGIVSPGSNAPVHSPPRNLSRFSSTSSLPGLVHTSPHRRGSMAGDRSRPASRGPSPDERRNSKVKGQARIAKKPSRQQLRSKKSLLNMQEELKSPPPTTASLTNGGTKSMTTSSIQMNRQPRHFQSVGQFGTPMRQAPNNMQTAAAATALYPAVEEYSEASFQRESMTPLRQNMAPPSSTPNAMAAAAAAAAAASQGGPTSTPVRREPANGSPSTIVVNGSSTIQRTKISRPSAQPSPTPAVRMHSSTKLVAVASDMSPAKGMFVQEKKKFTVPPKKTSKSSKAIPEMSLAMSQFQVQLNPQPSVKSKASTQNMRPQPVRHMQLGGQPNNHLLQNGQPRSLAVSAAAVASQPPPNMQPYYLSPGNGGMPKQMPRQPVRMQNTADQRYGLGLMMDNGQQPPNYHGNGFVNYSVQQQHNKPHFAAQAGAAALGARNRRPLHPSPHVQPQAPAPHQHHHRAPPAPQQLQPPPPMMHEVLTTREDQPQSMSFGIPPSWSPQQRPVPPLSSPGSGSRSESLQSRVSAISLDEASWTVFNPSHFSNGVYEKSGSKTNVASTVSLDSFPKTASALSQSTSPTIQDHAVEGTPKIGSVVTNMEEFAVGWNDETEDGGWDVMDLLQPEFAFE</sequence>
<feature type="compositionally biased region" description="Polar residues" evidence="1">
    <location>
        <begin position="1"/>
        <end position="19"/>
    </location>
</feature>
<accession>A0A2T0FE15</accession>
<feature type="region of interest" description="Disordered" evidence="1">
    <location>
        <begin position="100"/>
        <end position="230"/>
    </location>
</feature>
<comment type="caution">
    <text evidence="2">The sequence shown here is derived from an EMBL/GenBank/DDBJ whole genome shotgun (WGS) entry which is preliminary data.</text>
</comment>
<feature type="region of interest" description="Disordered" evidence="1">
    <location>
        <begin position="546"/>
        <end position="630"/>
    </location>
</feature>
<dbReference type="AlphaFoldDB" id="A0A2T0FE15"/>
<feature type="compositionally biased region" description="Low complexity" evidence="1">
    <location>
        <begin position="553"/>
        <end position="563"/>
    </location>
</feature>
<feature type="compositionally biased region" description="Pro residues" evidence="1">
    <location>
        <begin position="571"/>
        <end position="583"/>
    </location>
</feature>
<reference evidence="2 3" key="1">
    <citation type="submission" date="2017-04" db="EMBL/GenBank/DDBJ databases">
        <title>Genome sequencing of [Candida] sorbophila.</title>
        <authorList>
            <person name="Ahn J.O."/>
        </authorList>
    </citation>
    <scope>NUCLEOTIDE SEQUENCE [LARGE SCALE GENOMIC DNA]</scope>
    <source>
        <strain evidence="2 3">DS02</strain>
    </source>
</reference>
<protein>
    <submittedName>
        <fullName evidence="2">Uncharacterized protein</fullName>
    </submittedName>
</protein>
<organism evidence="2 3">
    <name type="scientific">Wickerhamiella sorbophila</name>
    <dbReference type="NCBI Taxonomy" id="45607"/>
    <lineage>
        <taxon>Eukaryota</taxon>
        <taxon>Fungi</taxon>
        <taxon>Dikarya</taxon>
        <taxon>Ascomycota</taxon>
        <taxon>Saccharomycotina</taxon>
        <taxon>Dipodascomycetes</taxon>
        <taxon>Dipodascales</taxon>
        <taxon>Trichomonascaceae</taxon>
        <taxon>Wickerhamiella</taxon>
    </lineage>
</organism>